<gene>
    <name evidence="3" type="ORF">MetMK1DRAFT_00014200</name>
</gene>
<evidence type="ECO:0000256" key="1">
    <source>
        <dbReference type="SAM" id="MobiDB-lite"/>
    </source>
</evidence>
<reference evidence="3 4" key="1">
    <citation type="submission" date="2012-01" db="EMBL/GenBank/DDBJ databases">
        <title>Improved High-Quality Draft sequence of Metallosphaera yellowstonensis MK1.</title>
        <authorList>
            <consortium name="US DOE Joint Genome Institute"/>
            <person name="Lucas S."/>
            <person name="Han J."/>
            <person name="Cheng J.-F."/>
            <person name="Goodwin L."/>
            <person name="Pitluck S."/>
            <person name="Peters L."/>
            <person name="Teshima H."/>
            <person name="Detter J.C."/>
            <person name="Han C."/>
            <person name="Tapia R."/>
            <person name="Land M."/>
            <person name="Hauser L."/>
            <person name="Kyrpides N."/>
            <person name="Kozubal M."/>
            <person name="Macur R.E."/>
            <person name="Jay Z."/>
            <person name="Inskeep W."/>
            <person name="Woyke T."/>
        </authorList>
    </citation>
    <scope>NUCLEOTIDE SEQUENCE [LARGE SCALE GENOMIC DNA]</scope>
    <source>
        <strain evidence="3 4">MK1</strain>
    </source>
</reference>
<dbReference type="Proteomes" id="UP000003980">
    <property type="component" value="Unassembled WGS sequence"/>
</dbReference>
<protein>
    <submittedName>
        <fullName evidence="3">Uncharacterized protein</fullName>
    </submittedName>
</protein>
<dbReference type="RefSeq" id="WP_009071866.1">
    <property type="nucleotide sequence ID" value="NZ_JH597761.1"/>
</dbReference>
<dbReference type="AlphaFoldDB" id="H2C421"/>
<evidence type="ECO:0000256" key="2">
    <source>
        <dbReference type="SAM" id="Phobius"/>
    </source>
</evidence>
<keyword evidence="2" id="KW-1133">Transmembrane helix</keyword>
<organism evidence="3 4">
    <name type="scientific">Metallosphaera yellowstonensis MK1</name>
    <dbReference type="NCBI Taxonomy" id="671065"/>
    <lineage>
        <taxon>Archaea</taxon>
        <taxon>Thermoproteota</taxon>
        <taxon>Thermoprotei</taxon>
        <taxon>Sulfolobales</taxon>
        <taxon>Sulfolobaceae</taxon>
        <taxon>Metallosphaera</taxon>
    </lineage>
</organism>
<feature type="region of interest" description="Disordered" evidence="1">
    <location>
        <begin position="53"/>
        <end position="74"/>
    </location>
</feature>
<evidence type="ECO:0000313" key="3">
    <source>
        <dbReference type="EMBL" id="EHP70916.1"/>
    </source>
</evidence>
<keyword evidence="2" id="KW-0812">Transmembrane</keyword>
<keyword evidence="2" id="KW-0472">Membrane</keyword>
<keyword evidence="4" id="KW-1185">Reference proteome</keyword>
<sequence length="74" mass="8058">MGRSFIASSLILLLLSAVFYTFGETALSNTLGNFTYMCLFLGVILVGIDSKGESETSEDQESDQEDLIIRKGNS</sequence>
<dbReference type="HOGENOM" id="CLU_196469_0_0_2"/>
<evidence type="ECO:0000313" key="4">
    <source>
        <dbReference type="Proteomes" id="UP000003980"/>
    </source>
</evidence>
<feature type="compositionally biased region" description="Acidic residues" evidence="1">
    <location>
        <begin position="55"/>
        <end position="66"/>
    </location>
</feature>
<accession>H2C421</accession>
<feature type="transmembrane region" description="Helical" evidence="2">
    <location>
        <begin position="33"/>
        <end position="50"/>
    </location>
</feature>
<dbReference type="EMBL" id="JH597761">
    <property type="protein sequence ID" value="EHP70916.1"/>
    <property type="molecule type" value="Genomic_DNA"/>
</dbReference>
<name>H2C421_9CREN</name>
<proteinExistence type="predicted"/>
<dbReference type="eggNOG" id="arCOG08375">
    <property type="taxonomic scope" value="Archaea"/>
</dbReference>
<dbReference type="STRING" id="671065.MetMK1DRAFT_00014200"/>